<evidence type="ECO:0000313" key="2">
    <source>
        <dbReference type="Proteomes" id="UP001314170"/>
    </source>
</evidence>
<reference evidence="1 2" key="1">
    <citation type="submission" date="2024-01" db="EMBL/GenBank/DDBJ databases">
        <authorList>
            <person name="Waweru B."/>
        </authorList>
    </citation>
    <scope>NUCLEOTIDE SEQUENCE [LARGE SCALE GENOMIC DNA]</scope>
</reference>
<comment type="caution">
    <text evidence="1">The sequence shown here is derived from an EMBL/GenBank/DDBJ whole genome shotgun (WGS) entry which is preliminary data.</text>
</comment>
<gene>
    <name evidence="1" type="ORF">DCAF_LOCUS15570</name>
</gene>
<dbReference type="Proteomes" id="UP001314170">
    <property type="component" value="Unassembled WGS sequence"/>
</dbReference>
<keyword evidence="2" id="KW-1185">Reference proteome</keyword>
<organism evidence="1 2">
    <name type="scientific">Dovyalis caffra</name>
    <dbReference type="NCBI Taxonomy" id="77055"/>
    <lineage>
        <taxon>Eukaryota</taxon>
        <taxon>Viridiplantae</taxon>
        <taxon>Streptophyta</taxon>
        <taxon>Embryophyta</taxon>
        <taxon>Tracheophyta</taxon>
        <taxon>Spermatophyta</taxon>
        <taxon>Magnoliopsida</taxon>
        <taxon>eudicotyledons</taxon>
        <taxon>Gunneridae</taxon>
        <taxon>Pentapetalae</taxon>
        <taxon>rosids</taxon>
        <taxon>fabids</taxon>
        <taxon>Malpighiales</taxon>
        <taxon>Salicaceae</taxon>
        <taxon>Flacourtieae</taxon>
        <taxon>Dovyalis</taxon>
    </lineage>
</organism>
<name>A0AAV1RWR5_9ROSI</name>
<dbReference type="EMBL" id="CAWUPB010001160">
    <property type="protein sequence ID" value="CAK7340488.1"/>
    <property type="molecule type" value="Genomic_DNA"/>
</dbReference>
<proteinExistence type="predicted"/>
<accession>A0AAV1RWR5</accession>
<dbReference type="AlphaFoldDB" id="A0AAV1RWR5"/>
<sequence>MAAWETKEFGVEDSWTQICCLKKSWNQVVDIRLVTETTCFLETDSNLKLRYNRTEHFKKDCYEYYYTYQIKIQRRTTFPKYQGKMTETFVGALVLSK</sequence>
<protein>
    <recommendedName>
        <fullName evidence="3">F-box associated domain-containing protein</fullName>
    </recommendedName>
</protein>
<evidence type="ECO:0000313" key="1">
    <source>
        <dbReference type="EMBL" id="CAK7340488.1"/>
    </source>
</evidence>
<evidence type="ECO:0008006" key="3">
    <source>
        <dbReference type="Google" id="ProtNLM"/>
    </source>
</evidence>